<proteinExistence type="predicted"/>
<feature type="region of interest" description="Disordered" evidence="1">
    <location>
        <begin position="1"/>
        <end position="89"/>
    </location>
</feature>
<gene>
    <name evidence="2" type="ORF">FPZ43_18700</name>
</gene>
<dbReference type="EMBL" id="VOEJ01000012">
    <property type="protein sequence ID" value="TWR24038.1"/>
    <property type="molecule type" value="Genomic_DNA"/>
</dbReference>
<keyword evidence="3" id="KW-1185">Reference proteome</keyword>
<evidence type="ECO:0000256" key="1">
    <source>
        <dbReference type="SAM" id="MobiDB-lite"/>
    </source>
</evidence>
<reference evidence="2 3" key="1">
    <citation type="submission" date="2019-07" db="EMBL/GenBank/DDBJ databases">
        <authorList>
            <person name="Kim J."/>
        </authorList>
    </citation>
    <scope>NUCLEOTIDE SEQUENCE [LARGE SCALE GENOMIC DNA]</scope>
    <source>
        <strain evidence="3">dk17</strain>
    </source>
</reference>
<dbReference type="OrthoDB" id="798948at2"/>
<dbReference type="RefSeq" id="WP_146383462.1">
    <property type="nucleotide sequence ID" value="NZ_VOEJ01000012.1"/>
</dbReference>
<organism evidence="2 3">
    <name type="scientific">Mucilaginibacter pallidiroseus</name>
    <dbReference type="NCBI Taxonomy" id="2599295"/>
    <lineage>
        <taxon>Bacteria</taxon>
        <taxon>Pseudomonadati</taxon>
        <taxon>Bacteroidota</taxon>
        <taxon>Sphingobacteriia</taxon>
        <taxon>Sphingobacteriales</taxon>
        <taxon>Sphingobacteriaceae</taxon>
        <taxon>Mucilaginibacter</taxon>
    </lineage>
</organism>
<name>A0A563TXE5_9SPHI</name>
<feature type="compositionally biased region" description="Polar residues" evidence="1">
    <location>
        <begin position="1"/>
        <end position="14"/>
    </location>
</feature>
<comment type="caution">
    <text evidence="2">The sequence shown here is derived from an EMBL/GenBank/DDBJ whole genome shotgun (WGS) entry which is preliminary data.</text>
</comment>
<protein>
    <submittedName>
        <fullName evidence="2">Uncharacterized protein</fullName>
    </submittedName>
</protein>
<dbReference type="AlphaFoldDB" id="A0A563TXE5"/>
<accession>A0A563TXE5</accession>
<evidence type="ECO:0000313" key="3">
    <source>
        <dbReference type="Proteomes" id="UP000320042"/>
    </source>
</evidence>
<evidence type="ECO:0000313" key="2">
    <source>
        <dbReference type="EMBL" id="TWR24038.1"/>
    </source>
</evidence>
<dbReference type="Proteomes" id="UP000320042">
    <property type="component" value="Unassembled WGS sequence"/>
</dbReference>
<feature type="compositionally biased region" description="Polar residues" evidence="1">
    <location>
        <begin position="49"/>
        <end position="89"/>
    </location>
</feature>
<sequence length="89" mass="9335">MNTPNSKTPGQQPTGDPKVDAAEQEVITNSEESDKIVNEGGAVADTEGINETLSEDQPSTELSADSQITNDESDVITNSDASNDITPEV</sequence>